<gene>
    <name evidence="5" type="ORF">JKJ07_33510</name>
</gene>
<protein>
    <submittedName>
        <fullName evidence="5">DUF1775 domain-containing protein</fullName>
    </submittedName>
</protein>
<feature type="compositionally biased region" description="Acidic residues" evidence="1">
    <location>
        <begin position="242"/>
        <end position="259"/>
    </location>
</feature>
<dbReference type="EMBL" id="JAENHO010000010">
    <property type="protein sequence ID" value="MBL7259244.1"/>
    <property type="molecule type" value="Genomic_DNA"/>
</dbReference>
<keyword evidence="6" id="KW-1185">Reference proteome</keyword>
<organism evidence="5 6">
    <name type="scientific">Paractinoplanes lichenicola</name>
    <dbReference type="NCBI Taxonomy" id="2802976"/>
    <lineage>
        <taxon>Bacteria</taxon>
        <taxon>Bacillati</taxon>
        <taxon>Actinomycetota</taxon>
        <taxon>Actinomycetes</taxon>
        <taxon>Micromonosporales</taxon>
        <taxon>Micromonosporaceae</taxon>
        <taxon>Paractinoplanes</taxon>
    </lineage>
</organism>
<dbReference type="Proteomes" id="UP000598996">
    <property type="component" value="Unassembled WGS sequence"/>
</dbReference>
<comment type="caution">
    <text evidence="5">The sequence shown here is derived from an EMBL/GenBank/DDBJ whole genome shotgun (WGS) entry which is preliminary data.</text>
</comment>
<keyword evidence="3" id="KW-0732">Signal</keyword>
<reference evidence="5 6" key="1">
    <citation type="submission" date="2021-01" db="EMBL/GenBank/DDBJ databases">
        <title>Actinoplanes sp. nov. LDG1-01 isolated from lichen.</title>
        <authorList>
            <person name="Saeng-In P."/>
            <person name="Phongsopitanun W."/>
            <person name="Kanchanasin P."/>
            <person name="Yuki M."/>
            <person name="Kudo T."/>
            <person name="Ohkuma M."/>
            <person name="Tanasupawat S."/>
        </authorList>
    </citation>
    <scope>NUCLEOTIDE SEQUENCE [LARGE SCALE GENOMIC DNA]</scope>
    <source>
        <strain evidence="5 6">LDG1-01</strain>
    </source>
</reference>
<accession>A0ABS1VXP9</accession>
<dbReference type="InterPro" id="IPR038507">
    <property type="entry name" value="YcnI-like_sf"/>
</dbReference>
<evidence type="ECO:0000313" key="6">
    <source>
        <dbReference type="Proteomes" id="UP000598996"/>
    </source>
</evidence>
<feature type="domain" description="YncI copper-binding" evidence="4">
    <location>
        <begin position="31"/>
        <end position="154"/>
    </location>
</feature>
<feature type="region of interest" description="Disordered" evidence="1">
    <location>
        <begin position="238"/>
        <end position="275"/>
    </location>
</feature>
<feature type="signal peptide" evidence="3">
    <location>
        <begin position="1"/>
        <end position="29"/>
    </location>
</feature>
<evidence type="ECO:0000313" key="5">
    <source>
        <dbReference type="EMBL" id="MBL7259244.1"/>
    </source>
</evidence>
<keyword evidence="2" id="KW-0472">Membrane</keyword>
<dbReference type="RefSeq" id="WP_202995909.1">
    <property type="nucleotide sequence ID" value="NZ_JAENHO010000010.1"/>
</dbReference>
<feature type="transmembrane region" description="Helical" evidence="2">
    <location>
        <begin position="213"/>
        <end position="234"/>
    </location>
</feature>
<feature type="region of interest" description="Disordered" evidence="1">
    <location>
        <begin position="153"/>
        <end position="191"/>
    </location>
</feature>
<dbReference type="InterPro" id="IPR012533">
    <property type="entry name" value="YcnI-copper_dom"/>
</dbReference>
<evidence type="ECO:0000259" key="4">
    <source>
        <dbReference type="Pfam" id="PF07987"/>
    </source>
</evidence>
<keyword evidence="2" id="KW-1133">Transmembrane helix</keyword>
<sequence length="275" mass="28574">MRYSQLARRAGVPVAAAAIGAFIATPALADVTVSPTTAYQGSGQNLTLLVTNDGAKPIHTITLKFREDTPLAEAYPLSVPEWAPKITMRKISTALPTVHGDTKTTDVAASITWLAMPGKDLQPGKSTELYVAVGPLPTLSSIQLDVASTLADGKPGPALTSPTLKLTPDPTGAKAAHAHSVNGGSGTTAGEQAAQEAELFKAAIEEADRGPSIWSIGGWVVAGLALLGGAFVMWRSRHRAEEEPEDSTPDEEPAADEEKEPVTAGSGTSKWAYKG</sequence>
<proteinExistence type="predicted"/>
<evidence type="ECO:0000256" key="3">
    <source>
        <dbReference type="SAM" id="SignalP"/>
    </source>
</evidence>
<evidence type="ECO:0000256" key="1">
    <source>
        <dbReference type="SAM" id="MobiDB-lite"/>
    </source>
</evidence>
<dbReference type="Gene3D" id="2.60.40.2230">
    <property type="entry name" value="Uncharacterised protein YcnI-like PF07987, DUF1775"/>
    <property type="match status" value="1"/>
</dbReference>
<feature type="chain" id="PRO_5045126867" evidence="3">
    <location>
        <begin position="30"/>
        <end position="275"/>
    </location>
</feature>
<evidence type="ECO:0000256" key="2">
    <source>
        <dbReference type="SAM" id="Phobius"/>
    </source>
</evidence>
<keyword evidence="2" id="KW-0812">Transmembrane</keyword>
<dbReference type="Pfam" id="PF07987">
    <property type="entry name" value="DUF1775"/>
    <property type="match status" value="1"/>
</dbReference>
<name>A0ABS1VXP9_9ACTN</name>